<proteinExistence type="inferred from homology"/>
<gene>
    <name evidence="3" type="ORF">NCTC13100_00634</name>
</gene>
<dbReference type="PANTHER" id="PTHR47505">
    <property type="entry name" value="DNA UTILIZATION PROTEIN YHGH"/>
    <property type="match status" value="1"/>
</dbReference>
<dbReference type="Pfam" id="PF00156">
    <property type="entry name" value="Pribosyltran"/>
    <property type="match status" value="1"/>
</dbReference>
<comment type="similarity">
    <text evidence="1">Belongs to the ComF/GntX family.</text>
</comment>
<dbReference type="EMBL" id="UGTI01000001">
    <property type="protein sequence ID" value="SUB77509.1"/>
    <property type="molecule type" value="Genomic_DNA"/>
</dbReference>
<dbReference type="InterPro" id="IPR029057">
    <property type="entry name" value="PRTase-like"/>
</dbReference>
<dbReference type="PANTHER" id="PTHR47505:SF1">
    <property type="entry name" value="DNA UTILIZATION PROTEIN YHGH"/>
    <property type="match status" value="1"/>
</dbReference>
<dbReference type="AlphaFoldDB" id="A0A379DGK9"/>
<feature type="domain" description="Phosphoribosyltransferase" evidence="2">
    <location>
        <begin position="138"/>
        <end position="227"/>
    </location>
</feature>
<evidence type="ECO:0000259" key="2">
    <source>
        <dbReference type="Pfam" id="PF00156"/>
    </source>
</evidence>
<dbReference type="Proteomes" id="UP000254263">
    <property type="component" value="Unassembled WGS sequence"/>
</dbReference>
<sequence>MKFLKWSHPCMTAVLDFLYPRYCPCCSVRLSSAENGVCPFCMIRMARYCEATVQARDRLDAIYLLSGLDSLFLYQKAGLIRKVIHDFKYNGNKSLGSMLGRMGVRTFQWSRDGYDCIVAIPIDPVRKMKRGYSQTDVLAQAVSRETGIPFLPDALCRKAFSHSQTAVTAMEREENVSKAFSVRKPETLKGKRILLVDDILTTGSTLTAAGILLEACGVQSIRIFTLAVTE</sequence>
<dbReference type="SUPFAM" id="SSF53271">
    <property type="entry name" value="PRTase-like"/>
    <property type="match status" value="1"/>
</dbReference>
<dbReference type="InterPro" id="IPR051910">
    <property type="entry name" value="ComF/GntX_DNA_util-trans"/>
</dbReference>
<evidence type="ECO:0000256" key="1">
    <source>
        <dbReference type="ARBA" id="ARBA00008007"/>
    </source>
</evidence>
<reference evidence="3 4" key="1">
    <citation type="submission" date="2018-06" db="EMBL/GenBank/DDBJ databases">
        <authorList>
            <consortium name="Pathogen Informatics"/>
            <person name="Doyle S."/>
        </authorList>
    </citation>
    <scope>NUCLEOTIDE SEQUENCE [LARGE SCALE GENOMIC DNA]</scope>
    <source>
        <strain evidence="3 4">NCTC13100</strain>
    </source>
</reference>
<accession>A0A379DGK9</accession>
<protein>
    <submittedName>
        <fullName evidence="3">DNA utilization protein GntX</fullName>
    </submittedName>
</protein>
<name>A0A379DGK9_9PORP</name>
<evidence type="ECO:0000313" key="4">
    <source>
        <dbReference type="Proteomes" id="UP000254263"/>
    </source>
</evidence>
<evidence type="ECO:0000313" key="3">
    <source>
        <dbReference type="EMBL" id="SUB77509.1"/>
    </source>
</evidence>
<organism evidence="3 4">
    <name type="scientific">Porphyromonas macacae</name>
    <dbReference type="NCBI Taxonomy" id="28115"/>
    <lineage>
        <taxon>Bacteria</taxon>
        <taxon>Pseudomonadati</taxon>
        <taxon>Bacteroidota</taxon>
        <taxon>Bacteroidia</taxon>
        <taxon>Bacteroidales</taxon>
        <taxon>Porphyromonadaceae</taxon>
        <taxon>Porphyromonas</taxon>
    </lineage>
</organism>
<dbReference type="InterPro" id="IPR000836">
    <property type="entry name" value="PRTase_dom"/>
</dbReference>
<dbReference type="Gene3D" id="3.40.50.2020">
    <property type="match status" value="1"/>
</dbReference>
<dbReference type="CDD" id="cd06223">
    <property type="entry name" value="PRTases_typeI"/>
    <property type="match status" value="1"/>
</dbReference>